<feature type="chain" id="PRO_5036225489" evidence="1">
    <location>
        <begin position="24"/>
        <end position="168"/>
    </location>
</feature>
<feature type="signal peptide" evidence="1">
    <location>
        <begin position="1"/>
        <end position="23"/>
    </location>
</feature>
<name>A0A814PD38_9BILA</name>
<evidence type="ECO:0000313" key="4">
    <source>
        <dbReference type="Proteomes" id="UP000663832"/>
    </source>
</evidence>
<dbReference type="Proteomes" id="UP000663832">
    <property type="component" value="Unassembled WGS sequence"/>
</dbReference>
<protein>
    <submittedName>
        <fullName evidence="3">Uncharacterized protein</fullName>
    </submittedName>
</protein>
<evidence type="ECO:0000256" key="1">
    <source>
        <dbReference type="SAM" id="SignalP"/>
    </source>
</evidence>
<dbReference type="EMBL" id="CAJNOI010000090">
    <property type="protein sequence ID" value="CAF1040736.1"/>
    <property type="molecule type" value="Genomic_DNA"/>
</dbReference>
<dbReference type="Proteomes" id="UP000663877">
    <property type="component" value="Unassembled WGS sequence"/>
</dbReference>
<proteinExistence type="predicted"/>
<gene>
    <name evidence="2" type="ORF">BJG266_LOCUS18054</name>
    <name evidence="3" type="ORF">QVE165_LOCUS20462</name>
</gene>
<keyword evidence="4" id="KW-1185">Reference proteome</keyword>
<evidence type="ECO:0000313" key="2">
    <source>
        <dbReference type="EMBL" id="CAF1040736.1"/>
    </source>
</evidence>
<dbReference type="AlphaFoldDB" id="A0A814PD38"/>
<accession>A0A814PD38</accession>
<comment type="caution">
    <text evidence="3">The sequence shown here is derived from an EMBL/GenBank/DDBJ whole genome shotgun (WGS) entry which is preliminary data.</text>
</comment>
<organism evidence="3 4">
    <name type="scientific">Adineta steineri</name>
    <dbReference type="NCBI Taxonomy" id="433720"/>
    <lineage>
        <taxon>Eukaryota</taxon>
        <taxon>Metazoa</taxon>
        <taxon>Spiralia</taxon>
        <taxon>Gnathifera</taxon>
        <taxon>Rotifera</taxon>
        <taxon>Eurotatoria</taxon>
        <taxon>Bdelloidea</taxon>
        <taxon>Adinetida</taxon>
        <taxon>Adinetidae</taxon>
        <taxon>Adineta</taxon>
    </lineage>
</organism>
<evidence type="ECO:0000313" key="3">
    <source>
        <dbReference type="EMBL" id="CAF1104033.1"/>
    </source>
</evidence>
<dbReference type="EMBL" id="CAJNOM010000128">
    <property type="protein sequence ID" value="CAF1104033.1"/>
    <property type="molecule type" value="Genomic_DNA"/>
</dbReference>
<sequence length="168" mass="18118">MSNIKVVAYSILTLAIFTICCKAIESDEDSEDNELDSQRRFIVQELIRKFSKRQSACTDPKNRYDIYCSGTGSGACGKTYKYGCVQASTGAGCYCDNVCTTTGCPVPSTNACTGTGKTCYPNAAPTSMYNCCKGVCCGTTNINSVCCNPGEQCCSRWYTIVRTCKPSC</sequence>
<reference evidence="3" key="1">
    <citation type="submission" date="2021-02" db="EMBL/GenBank/DDBJ databases">
        <authorList>
            <person name="Nowell W R."/>
        </authorList>
    </citation>
    <scope>NUCLEOTIDE SEQUENCE</scope>
</reference>
<keyword evidence="1" id="KW-0732">Signal</keyword>